<dbReference type="GO" id="GO:0042744">
    <property type="term" value="P:hydrogen peroxide catabolic process"/>
    <property type="evidence" value="ECO:0007669"/>
    <property type="project" value="UniProtKB-KW"/>
</dbReference>
<gene>
    <name evidence="17" type="ORF">ZEAMMB73_Zm00001d024735</name>
</gene>
<feature type="binding site" evidence="11">
    <location>
        <position position="166"/>
    </location>
    <ligand>
        <name>substrate</name>
    </ligand>
</feature>
<feature type="active site" description="Proton acceptor" evidence="10">
    <location>
        <position position="67"/>
    </location>
</feature>
<comment type="cofactor">
    <cofactor evidence="12 15">
        <name>heme b</name>
        <dbReference type="ChEBI" id="CHEBI:60344"/>
    </cofactor>
    <text evidence="12 15">Binds 1 heme b (iron(II)-protoporphyrin IX) group per subunit.</text>
</comment>
<keyword evidence="4 15" id="KW-0349">Heme</keyword>
<dbReference type="PRINTS" id="PR00458">
    <property type="entry name" value="PEROXIDASE"/>
</dbReference>
<dbReference type="GO" id="GO:0005576">
    <property type="term" value="C:extracellular region"/>
    <property type="evidence" value="ECO:0007669"/>
    <property type="project" value="UniProtKB-SubCell"/>
</dbReference>
<evidence type="ECO:0000256" key="5">
    <source>
        <dbReference type="ARBA" id="ARBA00022723"/>
    </source>
</evidence>
<dbReference type="InParanoid" id="A0A1D6J1L2"/>
<evidence type="ECO:0000256" key="2">
    <source>
        <dbReference type="ARBA" id="ARBA00004613"/>
    </source>
</evidence>
<keyword evidence="9 15" id="KW-0376">Hydrogen peroxide</keyword>
<dbReference type="SUPFAM" id="SSF48113">
    <property type="entry name" value="Heme-dependent peroxidases"/>
    <property type="match status" value="1"/>
</dbReference>
<evidence type="ECO:0000259" key="16">
    <source>
        <dbReference type="PROSITE" id="PS50873"/>
    </source>
</evidence>
<proteinExistence type="inferred from homology"/>
<evidence type="ECO:0000256" key="7">
    <source>
        <dbReference type="ARBA" id="ARBA00023002"/>
    </source>
</evidence>
<feature type="binding site" evidence="12">
    <location>
        <position position="73"/>
    </location>
    <ligand>
        <name>Ca(2+)</name>
        <dbReference type="ChEBI" id="CHEBI:29108"/>
        <label>1</label>
    </ligand>
</feature>
<reference evidence="17" key="1">
    <citation type="submission" date="2015-12" db="EMBL/GenBank/DDBJ databases">
        <title>Update maize B73 reference genome by single molecule sequencing technologies.</title>
        <authorList>
            <consortium name="Maize Genome Sequencing Project"/>
            <person name="Ware D."/>
        </authorList>
    </citation>
    <scope>NUCLEOTIDE SEQUENCE</scope>
    <source>
        <tissue evidence="17">Seedling</tissue>
    </source>
</reference>
<evidence type="ECO:0000256" key="4">
    <source>
        <dbReference type="ARBA" id="ARBA00022617"/>
    </source>
</evidence>
<keyword evidence="8 12" id="KW-0408">Iron</keyword>
<evidence type="ECO:0000256" key="8">
    <source>
        <dbReference type="ARBA" id="ARBA00023004"/>
    </source>
</evidence>
<keyword evidence="15" id="KW-0964">Secreted</keyword>
<feature type="binding site" description="axial binding residue" evidence="12">
    <location>
        <position position="198"/>
    </location>
    <ligand>
        <name>heme b</name>
        <dbReference type="ChEBI" id="CHEBI:60344"/>
    </ligand>
    <ligandPart>
        <name>Fe</name>
        <dbReference type="ChEBI" id="CHEBI:18248"/>
    </ligandPart>
</feature>
<evidence type="ECO:0000313" key="17">
    <source>
        <dbReference type="EMBL" id="AQK41938.1"/>
    </source>
</evidence>
<protein>
    <recommendedName>
        <fullName evidence="15">Peroxidase</fullName>
        <ecNumber evidence="15">1.11.1.7</ecNumber>
    </recommendedName>
</protein>
<dbReference type="SMR" id="A0A1D6J1L2"/>
<dbReference type="GO" id="GO:0006979">
    <property type="term" value="P:response to oxidative stress"/>
    <property type="evidence" value="ECO:0007669"/>
    <property type="project" value="UniProtKB-UniRule"/>
</dbReference>
<evidence type="ECO:0000256" key="13">
    <source>
        <dbReference type="PIRSR" id="PIRSR600823-4"/>
    </source>
</evidence>
<feature type="disulfide bond" evidence="14">
    <location>
        <begin position="122"/>
        <end position="352"/>
    </location>
</feature>
<dbReference type="Gene3D" id="1.10.420.10">
    <property type="entry name" value="Peroxidase, domain 2"/>
    <property type="match status" value="1"/>
</dbReference>
<feature type="binding site" evidence="12">
    <location>
        <position position="276"/>
    </location>
    <ligand>
        <name>Ca(2+)</name>
        <dbReference type="ChEBI" id="CHEBI:29108"/>
        <label>2</label>
    </ligand>
</feature>
<feature type="chain" id="PRO_5011125432" description="Peroxidase" evidence="15">
    <location>
        <begin position="28"/>
        <end position="363"/>
    </location>
</feature>
<dbReference type="InterPro" id="IPR019794">
    <property type="entry name" value="Peroxidases_AS"/>
</dbReference>
<dbReference type="InterPro" id="IPR010255">
    <property type="entry name" value="Haem_peroxidase_sf"/>
</dbReference>
<feature type="binding site" evidence="12">
    <location>
        <position position="71"/>
    </location>
    <ligand>
        <name>Ca(2+)</name>
        <dbReference type="ChEBI" id="CHEBI:29108"/>
        <label>1</label>
    </ligand>
</feature>
<comment type="cofactor">
    <cofactor evidence="12 15">
        <name>Ca(2+)</name>
        <dbReference type="ChEBI" id="CHEBI:29108"/>
    </cofactor>
    <text evidence="12 15">Binds 2 calcium ions per subunit.</text>
</comment>
<dbReference type="FunFam" id="1.10.420.10:FF:000016">
    <property type="entry name" value="Peroxidase"/>
    <property type="match status" value="1"/>
</dbReference>
<evidence type="ECO:0000256" key="1">
    <source>
        <dbReference type="ARBA" id="ARBA00000189"/>
    </source>
</evidence>
<evidence type="ECO:0000256" key="15">
    <source>
        <dbReference type="RuleBase" id="RU362060"/>
    </source>
</evidence>
<feature type="non-terminal residue" evidence="17">
    <location>
        <position position="363"/>
    </location>
</feature>
<dbReference type="PROSITE" id="PS00436">
    <property type="entry name" value="PEROXIDASE_2"/>
    <property type="match status" value="1"/>
</dbReference>
<evidence type="ECO:0000256" key="9">
    <source>
        <dbReference type="ARBA" id="ARBA00023324"/>
    </source>
</evidence>
<feature type="binding site" evidence="12">
    <location>
        <position position="284"/>
    </location>
    <ligand>
        <name>Ca(2+)</name>
        <dbReference type="ChEBI" id="CHEBI:29108"/>
        <label>2</label>
    </ligand>
</feature>
<feature type="domain" description="Plant heme peroxidase family profile" evidence="16">
    <location>
        <begin position="54"/>
        <end position="356"/>
    </location>
</feature>
<dbReference type="Pfam" id="PF00141">
    <property type="entry name" value="peroxidase"/>
    <property type="match status" value="1"/>
</dbReference>
<dbReference type="AlphaFoldDB" id="A0A1D6J1L2"/>
<dbReference type="InterPro" id="IPR000823">
    <property type="entry name" value="Peroxidase_pln"/>
</dbReference>
<keyword evidence="6 12" id="KW-0106">Calcium</keyword>
<dbReference type="PaxDb" id="4577-GRMZM2G006727_P01"/>
<dbReference type="EMBL" id="CM000786">
    <property type="protein sequence ID" value="AQK41938.1"/>
    <property type="molecule type" value="Genomic_DNA"/>
</dbReference>
<feature type="binding site" evidence="12">
    <location>
        <position position="77"/>
    </location>
    <ligand>
        <name>Ca(2+)</name>
        <dbReference type="ChEBI" id="CHEBI:29108"/>
        <label>1</label>
    </ligand>
</feature>
<evidence type="ECO:0000256" key="11">
    <source>
        <dbReference type="PIRSR" id="PIRSR600823-2"/>
    </source>
</evidence>
<dbReference type="GO" id="GO:0140825">
    <property type="term" value="F:lactoperoxidase activity"/>
    <property type="evidence" value="ECO:0007669"/>
    <property type="project" value="UniProtKB-EC"/>
</dbReference>
<keyword evidence="3 15" id="KW-0575">Peroxidase</keyword>
<dbReference type="PRINTS" id="PR00461">
    <property type="entry name" value="PLPEROXIDASE"/>
</dbReference>
<keyword evidence="15" id="KW-0732">Signal</keyword>
<feature type="signal peptide" evidence="15">
    <location>
        <begin position="1"/>
        <end position="27"/>
    </location>
</feature>
<name>A0A1D6J1L2_MAIZE</name>
<keyword evidence="7 15" id="KW-0560">Oxidoreductase</keyword>
<dbReference type="eggNOG" id="ENOG502QPX7">
    <property type="taxonomic scope" value="Eukaryota"/>
</dbReference>
<comment type="similarity">
    <text evidence="15">Belongs to the peroxidase family. Classical plant (class III) peroxidase subfamily.</text>
</comment>
<dbReference type="OMA" id="ARDATYI"/>
<dbReference type="STRING" id="4577.A0A1D6J1L2"/>
<sequence length="363" mass="37886">MAKLSAAAVVASLCCCCVLLAGKPAAANDGGFERTVFELVNAAIRGNSTVGGGDPRVGPALIRLLFHDCWVNGCDGSVLLDETPADGTDTEKKAGKSIGLGGFDVIDRIKAELLRSGDDASCADILAFAARDAVGVLSGGRIRYPVRRGRGDGVTSSSAAADAALPSHTPSGGFSELEANFAARGFGKGDLAALCGAHAVGVSHAASFADRLAPSVAAAGQINGTYRLALASRQELLPLTLNYSTATSESMSMSNNVRDTEPAFRAASSYSGVGVDTAARGALDNSYYTANLQNMVLLKSDWELTQDEHTLGRLVQYRDDADRWSEDFGKAMEKLSDLGPPVGARLEIRKKCRLTNPSPRQAL</sequence>
<comment type="catalytic activity">
    <reaction evidence="1 15">
        <text>2 a phenolic donor + H2O2 = 2 a phenolic radical donor + 2 H2O</text>
        <dbReference type="Rhea" id="RHEA:56136"/>
        <dbReference type="ChEBI" id="CHEBI:15377"/>
        <dbReference type="ChEBI" id="CHEBI:16240"/>
        <dbReference type="ChEBI" id="CHEBI:139520"/>
        <dbReference type="ChEBI" id="CHEBI:139521"/>
        <dbReference type="EC" id="1.11.1.7"/>
    </reaction>
</comment>
<dbReference type="PROSITE" id="PS50873">
    <property type="entry name" value="PEROXIDASE_4"/>
    <property type="match status" value="1"/>
</dbReference>
<feature type="binding site" evidence="12">
    <location>
        <position position="75"/>
    </location>
    <ligand>
        <name>Ca(2+)</name>
        <dbReference type="ChEBI" id="CHEBI:29108"/>
        <label>1</label>
    </ligand>
</feature>
<organism evidence="17">
    <name type="scientific">Zea mays</name>
    <name type="common">Maize</name>
    <dbReference type="NCBI Taxonomy" id="4577"/>
    <lineage>
        <taxon>Eukaryota</taxon>
        <taxon>Viridiplantae</taxon>
        <taxon>Streptophyta</taxon>
        <taxon>Embryophyta</taxon>
        <taxon>Tracheophyta</taxon>
        <taxon>Spermatophyta</taxon>
        <taxon>Magnoliopsida</taxon>
        <taxon>Liliopsida</taxon>
        <taxon>Poales</taxon>
        <taxon>Poaceae</taxon>
        <taxon>PACMAD clade</taxon>
        <taxon>Panicoideae</taxon>
        <taxon>Andropogonodae</taxon>
        <taxon>Andropogoneae</taxon>
        <taxon>Tripsacinae</taxon>
        <taxon>Zea</taxon>
    </lineage>
</organism>
<accession>A0A1D6J1L2</accession>
<feature type="disulfide bond" evidence="14">
    <location>
        <begin position="69"/>
        <end position="74"/>
    </location>
</feature>
<feature type="site" description="Transition state stabilizer" evidence="13">
    <location>
        <position position="63"/>
    </location>
</feature>
<keyword evidence="14" id="KW-1015">Disulfide bond</keyword>
<comment type="function">
    <text evidence="15">Removal of H(2)O(2), oxidation of toxic reductants, biosynthesis and degradation of lignin, suberization, auxin catabolism, response to environmental stresses such as wounding, pathogen attack and oxidative stress.</text>
</comment>
<keyword evidence="5 12" id="KW-0479">Metal-binding</keyword>
<dbReference type="PANTHER" id="PTHR31235">
    <property type="entry name" value="PEROXIDASE 25-RELATED"/>
    <property type="match status" value="1"/>
</dbReference>
<dbReference type="Gene3D" id="1.10.520.10">
    <property type="match status" value="1"/>
</dbReference>
<dbReference type="ExpressionAtlas" id="A0A1D6J1L2">
    <property type="expression patterns" value="baseline and differential"/>
</dbReference>
<comment type="subcellular location">
    <subcellularLocation>
        <location evidence="2 15">Secreted</location>
    </subcellularLocation>
</comment>
<dbReference type="GO" id="GO:0020037">
    <property type="term" value="F:heme binding"/>
    <property type="evidence" value="ECO:0007669"/>
    <property type="project" value="UniProtKB-UniRule"/>
</dbReference>
<dbReference type="GO" id="GO:0046872">
    <property type="term" value="F:metal ion binding"/>
    <property type="evidence" value="ECO:0007669"/>
    <property type="project" value="UniProtKB-UniRule"/>
</dbReference>
<evidence type="ECO:0000256" key="6">
    <source>
        <dbReference type="ARBA" id="ARBA00022837"/>
    </source>
</evidence>
<dbReference type="EC" id="1.11.1.7" evidence="15"/>
<evidence type="ECO:0000256" key="10">
    <source>
        <dbReference type="PIRSR" id="PIRSR600823-1"/>
    </source>
</evidence>
<dbReference type="InterPro" id="IPR002016">
    <property type="entry name" value="Haem_peroxidase"/>
</dbReference>
<evidence type="ECO:0000256" key="12">
    <source>
        <dbReference type="PIRSR" id="PIRSR600823-3"/>
    </source>
</evidence>
<feature type="binding site" evidence="12">
    <location>
        <position position="68"/>
    </location>
    <ligand>
        <name>Ca(2+)</name>
        <dbReference type="ChEBI" id="CHEBI:29108"/>
        <label>1</label>
    </ligand>
</feature>
<evidence type="ECO:0000256" key="14">
    <source>
        <dbReference type="PIRSR" id="PIRSR600823-5"/>
    </source>
</evidence>
<evidence type="ECO:0000256" key="3">
    <source>
        <dbReference type="ARBA" id="ARBA00022559"/>
    </source>
</evidence>